<organism evidence="2 3">
    <name type="scientific">Microdochium trichocladiopsis</name>
    <dbReference type="NCBI Taxonomy" id="1682393"/>
    <lineage>
        <taxon>Eukaryota</taxon>
        <taxon>Fungi</taxon>
        <taxon>Dikarya</taxon>
        <taxon>Ascomycota</taxon>
        <taxon>Pezizomycotina</taxon>
        <taxon>Sordariomycetes</taxon>
        <taxon>Xylariomycetidae</taxon>
        <taxon>Xylariales</taxon>
        <taxon>Microdochiaceae</taxon>
        <taxon>Microdochium</taxon>
    </lineage>
</organism>
<protein>
    <submittedName>
        <fullName evidence="2">Uncharacterized protein</fullName>
    </submittedName>
</protein>
<dbReference type="NCBIfam" id="NF040572">
    <property type="entry name" value="heme_bind_FMP"/>
    <property type="match status" value="1"/>
</dbReference>
<dbReference type="GeneID" id="70177661"/>
<gene>
    <name evidence="2" type="ORF">B0I36DRAFT_126023</name>
</gene>
<dbReference type="EMBL" id="JAGTJQ010000006">
    <property type="protein sequence ID" value="KAH7028744.1"/>
    <property type="molecule type" value="Genomic_DNA"/>
</dbReference>
<name>A0A9P8Y3I9_9PEZI</name>
<evidence type="ECO:0000313" key="3">
    <source>
        <dbReference type="Proteomes" id="UP000756346"/>
    </source>
</evidence>
<comment type="caution">
    <text evidence="2">The sequence shown here is derived from an EMBL/GenBank/DDBJ whole genome shotgun (WGS) entry which is preliminary data.</text>
</comment>
<feature type="region of interest" description="Disordered" evidence="1">
    <location>
        <begin position="37"/>
        <end position="90"/>
    </location>
</feature>
<proteinExistence type="predicted"/>
<dbReference type="OrthoDB" id="4770823at2759"/>
<evidence type="ECO:0000256" key="1">
    <source>
        <dbReference type="SAM" id="MobiDB-lite"/>
    </source>
</evidence>
<dbReference type="Proteomes" id="UP000756346">
    <property type="component" value="Unassembled WGS sequence"/>
</dbReference>
<dbReference type="InterPro" id="IPR047975">
    <property type="entry name" value="Heme_bind_FMP"/>
</dbReference>
<dbReference type="AlphaFoldDB" id="A0A9P8Y3I9"/>
<sequence length="495" mass="53470">MASEITLDGDIIAPLNITHPAPALDLAGFQWCPVGGGPKKAPTSKLSRRLSRDGEEVPLTEDQPPASDEAQKNEQLHVPGGPGSEPEKILPFPLEQFKGSYAGNGFNLIWVPSTFQTLGNSCGDGPNDNRLLLSLTTEQLTFGPTLGKIPNRGFRNQDDIFLGGLAYLQTVQDTTNVETGKGDKPRSSKGSGIHFEPGIWLHVPAADFQGGRDTICRMASIPHGTTINAQGFVPERNTSTVIGGEPKFPQFDKLDTTPFIIGRPEDKQKFFKVEMNAERENLTRRVPANLEKFNAQGTGRVTTEIIQNPNLVLQNAIDTSNLDIKETITFKVTTGNSNSELNAGGTANIAFLAGPQTPFVQPPVISANTTRQVKGVMIPSPGEGDDPNAHTEFMTSTFYIERIEYDVVVNKMEEGETQVLLASFPPGARAPTPKFAITAPPGGVTERKTIKVPGIQIQYSQTVNLNFGPGAILTWPHVSVATLVPTDPQPFKITE</sequence>
<accession>A0A9P8Y3I9</accession>
<reference evidence="2" key="1">
    <citation type="journal article" date="2021" name="Nat. Commun.">
        <title>Genetic determinants of endophytism in the Arabidopsis root mycobiome.</title>
        <authorList>
            <person name="Mesny F."/>
            <person name="Miyauchi S."/>
            <person name="Thiergart T."/>
            <person name="Pickel B."/>
            <person name="Atanasova L."/>
            <person name="Karlsson M."/>
            <person name="Huettel B."/>
            <person name="Barry K.W."/>
            <person name="Haridas S."/>
            <person name="Chen C."/>
            <person name="Bauer D."/>
            <person name="Andreopoulos W."/>
            <person name="Pangilinan J."/>
            <person name="LaButti K."/>
            <person name="Riley R."/>
            <person name="Lipzen A."/>
            <person name="Clum A."/>
            <person name="Drula E."/>
            <person name="Henrissat B."/>
            <person name="Kohler A."/>
            <person name="Grigoriev I.V."/>
            <person name="Martin F.M."/>
            <person name="Hacquard S."/>
        </authorList>
    </citation>
    <scope>NUCLEOTIDE SEQUENCE</scope>
    <source>
        <strain evidence="2">MPI-CAGE-CH-0230</strain>
    </source>
</reference>
<dbReference type="RefSeq" id="XP_046011032.1">
    <property type="nucleotide sequence ID" value="XM_046148115.1"/>
</dbReference>
<keyword evidence="3" id="KW-1185">Reference proteome</keyword>
<evidence type="ECO:0000313" key="2">
    <source>
        <dbReference type="EMBL" id="KAH7028744.1"/>
    </source>
</evidence>